<name>N9R6K2_9GAMM</name>
<evidence type="ECO:0000256" key="1">
    <source>
        <dbReference type="SAM" id="Phobius"/>
    </source>
</evidence>
<accession>N9R6K2</accession>
<keyword evidence="1" id="KW-0812">Transmembrane</keyword>
<dbReference type="AlphaFoldDB" id="N9R6K2"/>
<dbReference type="Proteomes" id="UP000013009">
    <property type="component" value="Unassembled WGS sequence"/>
</dbReference>
<keyword evidence="1" id="KW-1133">Transmembrane helix</keyword>
<evidence type="ECO:0000313" key="3">
    <source>
        <dbReference type="EMBL" id="ENX34255.1"/>
    </source>
</evidence>
<feature type="chain" id="PRO_5004150814" evidence="2">
    <location>
        <begin position="39"/>
        <end position="84"/>
    </location>
</feature>
<dbReference type="RefSeq" id="WP_005275507.1">
    <property type="nucleotide sequence ID" value="NZ_KB850195.1"/>
</dbReference>
<comment type="caution">
    <text evidence="3">The sequence shown here is derived from an EMBL/GenBank/DDBJ whole genome shotgun (WGS) entry which is preliminary data.</text>
</comment>
<evidence type="ECO:0000313" key="4">
    <source>
        <dbReference type="Proteomes" id="UP000013009"/>
    </source>
</evidence>
<dbReference type="HOGENOM" id="CLU_2520113_0_0_6"/>
<gene>
    <name evidence="3" type="ORF">F889_02919</name>
</gene>
<sequence length="84" mass="8617">MEKQTQNKIKTIRGKVDNATTKLVVIGTPLLMAANANAADGDISIGTLAIGGFAVGAAAIFAVKSGPALLMWGYNAILGFLKRG</sequence>
<protein>
    <submittedName>
        <fullName evidence="3">Uncharacterized protein</fullName>
    </submittedName>
</protein>
<organism evidence="3 4">
    <name type="scientific">Acinetobacter colistiniresistens</name>
    <dbReference type="NCBI Taxonomy" id="280145"/>
    <lineage>
        <taxon>Bacteria</taxon>
        <taxon>Pseudomonadati</taxon>
        <taxon>Pseudomonadota</taxon>
        <taxon>Gammaproteobacteria</taxon>
        <taxon>Moraxellales</taxon>
        <taxon>Moraxellaceae</taxon>
        <taxon>Acinetobacter</taxon>
    </lineage>
</organism>
<keyword evidence="4" id="KW-1185">Reference proteome</keyword>
<dbReference type="PATRIC" id="fig|1217695.3.peg.2853"/>
<evidence type="ECO:0000256" key="2">
    <source>
        <dbReference type="SAM" id="SignalP"/>
    </source>
</evidence>
<feature type="transmembrane region" description="Helical" evidence="1">
    <location>
        <begin position="48"/>
        <end position="74"/>
    </location>
</feature>
<reference evidence="3 4" key="1">
    <citation type="submission" date="2013-02" db="EMBL/GenBank/DDBJ databases">
        <title>The Genome Sequence of Acinetobacter sp. NIPH 1859.</title>
        <authorList>
            <consortium name="The Broad Institute Genome Sequencing Platform"/>
            <consortium name="The Broad Institute Genome Sequencing Center for Infectious Disease"/>
            <person name="Cerqueira G."/>
            <person name="Feldgarden M."/>
            <person name="Courvalin P."/>
            <person name="Perichon B."/>
            <person name="Grillot-Courvalin C."/>
            <person name="Clermont D."/>
            <person name="Rocha E."/>
            <person name="Yoon E.-J."/>
            <person name="Nemec A."/>
            <person name="Walker B."/>
            <person name="Young S.K."/>
            <person name="Zeng Q."/>
            <person name="Gargeya S."/>
            <person name="Fitzgerald M."/>
            <person name="Haas B."/>
            <person name="Abouelleil A."/>
            <person name="Alvarado L."/>
            <person name="Arachchi H.M."/>
            <person name="Berlin A.M."/>
            <person name="Chapman S.B."/>
            <person name="Dewar J."/>
            <person name="Goldberg J."/>
            <person name="Griggs A."/>
            <person name="Gujja S."/>
            <person name="Hansen M."/>
            <person name="Howarth C."/>
            <person name="Imamovic A."/>
            <person name="Larimer J."/>
            <person name="McCowan C."/>
            <person name="Murphy C."/>
            <person name="Neiman D."/>
            <person name="Pearson M."/>
            <person name="Priest M."/>
            <person name="Roberts A."/>
            <person name="Saif S."/>
            <person name="Shea T."/>
            <person name="Sisk P."/>
            <person name="Sykes S."/>
            <person name="Wortman J."/>
            <person name="Nusbaum C."/>
            <person name="Birren B."/>
        </authorList>
    </citation>
    <scope>NUCLEOTIDE SEQUENCE [LARGE SCALE GENOMIC DNA]</scope>
    <source>
        <strain evidence="3 4">NIPH 1859</strain>
    </source>
</reference>
<proteinExistence type="predicted"/>
<keyword evidence="2" id="KW-0732">Signal</keyword>
<dbReference type="EMBL" id="APRZ01000017">
    <property type="protein sequence ID" value="ENX34255.1"/>
    <property type="molecule type" value="Genomic_DNA"/>
</dbReference>
<keyword evidence="1" id="KW-0472">Membrane</keyword>
<feature type="signal peptide" evidence="2">
    <location>
        <begin position="1"/>
        <end position="38"/>
    </location>
</feature>